<sequence>MQFFSSWRVLVVAVAALALNGCASSPDEMVQCGTVSSYLAPDNSANLYRVVVTHLDDVAVISRPNYLLSPGEHKFTVAELINSPELKVLLSARKVKVFTVNVAADQRYHIGAKFNTDKIYIGQNSLYWQPVVWQTESHQCEMKR</sequence>
<evidence type="ECO:0000313" key="3">
    <source>
        <dbReference type="EMBL" id="RPA34958.1"/>
    </source>
</evidence>
<dbReference type="Proteomes" id="UP000278855">
    <property type="component" value="Unassembled WGS sequence"/>
</dbReference>
<dbReference type="RefSeq" id="WP_124012024.1">
    <property type="nucleotide sequence ID" value="NZ_CP034073.1"/>
</dbReference>
<organism evidence="3 5">
    <name type="scientific">Shewanella psychromarinicola</name>
    <dbReference type="NCBI Taxonomy" id="2487742"/>
    <lineage>
        <taxon>Bacteria</taxon>
        <taxon>Pseudomonadati</taxon>
        <taxon>Pseudomonadota</taxon>
        <taxon>Gammaproteobacteria</taxon>
        <taxon>Alteromonadales</taxon>
        <taxon>Shewanellaceae</taxon>
        <taxon>Shewanella</taxon>
    </lineage>
</organism>
<feature type="chain" id="PRO_5017985016" description="Lipoprotein" evidence="1">
    <location>
        <begin position="24"/>
        <end position="144"/>
    </location>
</feature>
<protein>
    <recommendedName>
        <fullName evidence="6">Lipoprotein</fullName>
    </recommendedName>
</protein>
<evidence type="ECO:0008006" key="6">
    <source>
        <dbReference type="Google" id="ProtNLM"/>
    </source>
</evidence>
<evidence type="ECO:0000313" key="2">
    <source>
        <dbReference type="EMBL" id="AZG37103.1"/>
    </source>
</evidence>
<evidence type="ECO:0000256" key="1">
    <source>
        <dbReference type="SAM" id="SignalP"/>
    </source>
</evidence>
<dbReference type="Proteomes" id="UP000273778">
    <property type="component" value="Chromosome"/>
</dbReference>
<evidence type="ECO:0000313" key="5">
    <source>
        <dbReference type="Proteomes" id="UP000278855"/>
    </source>
</evidence>
<reference evidence="2 4" key="1">
    <citation type="submission" date="2018-11" db="EMBL/GenBank/DDBJ databases">
        <title>Shewanella sp. M2.</title>
        <authorList>
            <person name="Hwang Y.J."/>
            <person name="Hwang C.Y."/>
        </authorList>
    </citation>
    <scope>NUCLEOTIDE SEQUENCE [LARGE SCALE GENOMIC DNA]</scope>
    <source>
        <strain evidence="2 4">M2</strain>
    </source>
</reference>
<proteinExistence type="predicted"/>
<keyword evidence="1" id="KW-0732">Signal</keyword>
<dbReference type="EMBL" id="CP034073">
    <property type="protein sequence ID" value="AZG37103.1"/>
    <property type="molecule type" value="Genomic_DNA"/>
</dbReference>
<dbReference type="AlphaFoldDB" id="A0A3N4ED30"/>
<reference evidence="3" key="3">
    <citation type="submission" date="2018-11" db="EMBL/GenBank/DDBJ databases">
        <authorList>
            <person name="Hwang Y.J."/>
            <person name="Hwang C.Y."/>
        </authorList>
    </citation>
    <scope>NUCLEOTIDE SEQUENCE</scope>
    <source>
        <strain evidence="3">R106</strain>
    </source>
</reference>
<gene>
    <name evidence="3" type="ORF">EGC77_04685</name>
    <name evidence="2" type="ORF">EGC80_21010</name>
</gene>
<accession>A0A3N4ED30</accession>
<dbReference type="OrthoDB" id="6402251at2"/>
<reference evidence="5" key="2">
    <citation type="submission" date="2018-11" db="EMBL/GenBank/DDBJ databases">
        <title>Shewanella sp. R106.</title>
        <authorList>
            <person name="Hwang Y.J."/>
            <person name="Hwang C.Y."/>
        </authorList>
    </citation>
    <scope>NUCLEOTIDE SEQUENCE [LARGE SCALE GENOMIC DNA]</scope>
    <source>
        <strain evidence="5">R106</strain>
    </source>
</reference>
<keyword evidence="4" id="KW-1185">Reference proteome</keyword>
<name>A0A3N4ED30_9GAMM</name>
<evidence type="ECO:0000313" key="4">
    <source>
        <dbReference type="Proteomes" id="UP000273778"/>
    </source>
</evidence>
<feature type="signal peptide" evidence="1">
    <location>
        <begin position="1"/>
        <end position="23"/>
    </location>
</feature>
<dbReference type="KEGG" id="spsr:EGC80_21010"/>
<dbReference type="EMBL" id="RKKB01000001">
    <property type="protein sequence ID" value="RPA34958.1"/>
    <property type="molecule type" value="Genomic_DNA"/>
</dbReference>